<comment type="subunit">
    <text evidence="3">Component of the pre-66S ribosomal particle.</text>
</comment>
<keyword evidence="6" id="KW-0539">Nucleus</keyword>
<comment type="similarity">
    <text evidence="2">Belongs to the eukaryotic ribosomal protein eS8 family. Ribosome biogenesis protein NSA2 subfamily.</text>
</comment>
<dbReference type="InterPro" id="IPR022309">
    <property type="entry name" value="Ribosomal_Se8/biogenesis_NSA2"/>
</dbReference>
<dbReference type="PANTHER" id="PTHR12642">
    <property type="entry name" value="RIBOSOME BIOGENESIS PROTEIN NSA2 HOMOLOG"/>
    <property type="match status" value="1"/>
</dbReference>
<dbReference type="GO" id="GO:0042273">
    <property type="term" value="P:ribosomal large subunit biogenesis"/>
    <property type="evidence" value="ECO:0007669"/>
    <property type="project" value="UniProtKB-ARBA"/>
</dbReference>
<protein>
    <recommendedName>
        <fullName evidence="7">Ribosome biogenesis protein NSA2 homolog</fullName>
    </recommendedName>
    <alternativeName>
        <fullName evidence="8">TGF-beta-inducible nuclear protein 1</fullName>
    </alternativeName>
</protein>
<dbReference type="InterPro" id="IPR039411">
    <property type="entry name" value="NSA2_fam"/>
</dbReference>
<evidence type="ECO:0000256" key="4">
    <source>
        <dbReference type="ARBA" id="ARBA00022517"/>
    </source>
</evidence>
<sequence>MPQNEHIERHQKKHGYRLDYFERKRKKEARSYHENAEKARKLTGIKAKIYNKERFKEKVQLKKTLKMNEEKKTKKDVETVGGDIPIYLLNRKKQENAELLSTTIKQKRLEKAGKWEVPIPKVKQVSEKEAFRVQRSGKTKRKAWKRVITKMTFVDPGFTRKAPKYERFIKPMALRLKRANVTSKKLGTFNLPILGVKKNPNSTLYTGLGIITKGTIIEVDVSEIGMVTPGGKIVYGSYAQVTNVPENEGCCNAILLE</sequence>
<reference evidence="9" key="1">
    <citation type="submission" date="2017-03" db="EMBL/GenBank/DDBJ databases">
        <authorList>
            <person name="Afonso C.L."/>
            <person name="Miller P.J."/>
            <person name="Scott M.A."/>
            <person name="Spackman E."/>
            <person name="Goraichik I."/>
            <person name="Dimitrov K.M."/>
            <person name="Suarez D.L."/>
            <person name="Swayne D.E."/>
        </authorList>
    </citation>
    <scope>NUCLEOTIDE SEQUENCE</scope>
    <source>
        <tissue evidence="9">Intact planarians</tissue>
    </source>
</reference>
<gene>
    <name evidence="9" type="primary">TINP1</name>
</gene>
<comment type="subcellular location">
    <subcellularLocation>
        <location evidence="1">Nucleus</location>
        <location evidence="1">Nucleolus</location>
    </subcellularLocation>
</comment>
<organism evidence="9">
    <name type="scientific">Dugesia japonica</name>
    <name type="common">Planarian</name>
    <dbReference type="NCBI Taxonomy" id="6161"/>
    <lineage>
        <taxon>Eukaryota</taxon>
        <taxon>Metazoa</taxon>
        <taxon>Spiralia</taxon>
        <taxon>Lophotrochozoa</taxon>
        <taxon>Platyhelminthes</taxon>
        <taxon>Rhabditophora</taxon>
        <taxon>Seriata</taxon>
        <taxon>Tricladida</taxon>
        <taxon>Continenticola</taxon>
        <taxon>Geoplanoidea</taxon>
        <taxon>Dugesiidae</taxon>
        <taxon>Dugesia</taxon>
    </lineage>
</organism>
<dbReference type="GO" id="GO:0005730">
    <property type="term" value="C:nucleolus"/>
    <property type="evidence" value="ECO:0007669"/>
    <property type="project" value="UniProtKB-SubCell"/>
</dbReference>
<evidence type="ECO:0000256" key="2">
    <source>
        <dbReference type="ARBA" id="ARBA00005424"/>
    </source>
</evidence>
<name>A0A2L1IV00_DUGJA</name>
<dbReference type="AlphaFoldDB" id="A0A2L1IV00"/>
<proteinExistence type="evidence at transcript level"/>
<dbReference type="GO" id="GO:0006364">
    <property type="term" value="P:rRNA processing"/>
    <property type="evidence" value="ECO:0007669"/>
    <property type="project" value="UniProtKB-KW"/>
</dbReference>
<dbReference type="EMBL" id="KY698029">
    <property type="protein sequence ID" value="AVD99006.1"/>
    <property type="molecule type" value="mRNA"/>
</dbReference>
<dbReference type="GO" id="GO:0030684">
    <property type="term" value="C:preribosome"/>
    <property type="evidence" value="ECO:0007669"/>
    <property type="project" value="UniProtKB-ARBA"/>
</dbReference>
<evidence type="ECO:0000256" key="3">
    <source>
        <dbReference type="ARBA" id="ARBA00011187"/>
    </source>
</evidence>
<evidence type="ECO:0000256" key="6">
    <source>
        <dbReference type="ARBA" id="ARBA00023242"/>
    </source>
</evidence>
<dbReference type="Pfam" id="PF01201">
    <property type="entry name" value="Ribosomal_S8e"/>
    <property type="match status" value="1"/>
</dbReference>
<evidence type="ECO:0000313" key="9">
    <source>
        <dbReference type="EMBL" id="AVD99006.1"/>
    </source>
</evidence>
<dbReference type="Gene3D" id="2.40.10.310">
    <property type="match status" value="1"/>
</dbReference>
<keyword evidence="5" id="KW-0698">rRNA processing</keyword>
<evidence type="ECO:0000256" key="7">
    <source>
        <dbReference type="ARBA" id="ARBA00068584"/>
    </source>
</evidence>
<evidence type="ECO:0000256" key="1">
    <source>
        <dbReference type="ARBA" id="ARBA00004604"/>
    </source>
</evidence>
<dbReference type="FunFam" id="2.40.10.310:FF:000001">
    <property type="entry name" value="NSA2, ribosome biogenesis homolog"/>
    <property type="match status" value="1"/>
</dbReference>
<accession>A0A2L1IV00</accession>
<evidence type="ECO:0000256" key="5">
    <source>
        <dbReference type="ARBA" id="ARBA00022552"/>
    </source>
</evidence>
<evidence type="ECO:0000256" key="8">
    <source>
        <dbReference type="ARBA" id="ARBA00076926"/>
    </source>
</evidence>
<keyword evidence="4" id="KW-0690">Ribosome biogenesis</keyword>